<evidence type="ECO:0000313" key="10">
    <source>
        <dbReference type="Proteomes" id="UP000663845"/>
    </source>
</evidence>
<dbReference type="CDD" id="cd00112">
    <property type="entry name" value="LDLa"/>
    <property type="match status" value="2"/>
</dbReference>
<feature type="chain" id="PRO_5032932985" evidence="8">
    <location>
        <begin position="23"/>
        <end position="719"/>
    </location>
</feature>
<dbReference type="PANTHER" id="PTHR24270">
    <property type="entry name" value="LOW-DENSITY LIPOPROTEIN RECEPTOR-RELATED"/>
    <property type="match status" value="1"/>
</dbReference>
<dbReference type="SMART" id="SM00192">
    <property type="entry name" value="LDLa"/>
    <property type="match status" value="4"/>
</dbReference>
<evidence type="ECO:0000256" key="3">
    <source>
        <dbReference type="ARBA" id="ARBA00022737"/>
    </source>
</evidence>
<comment type="caution">
    <text evidence="9">The sequence shown here is derived from an EMBL/GenBank/DDBJ whole genome shotgun (WGS) entry which is preliminary data.</text>
</comment>
<feature type="disulfide bond" evidence="7">
    <location>
        <begin position="440"/>
        <end position="452"/>
    </location>
</feature>
<feature type="disulfide bond" evidence="7">
    <location>
        <begin position="447"/>
        <end position="465"/>
    </location>
</feature>
<evidence type="ECO:0000256" key="8">
    <source>
        <dbReference type="SAM" id="SignalP"/>
    </source>
</evidence>
<dbReference type="PRINTS" id="PR00261">
    <property type="entry name" value="LDLRECEPTOR"/>
</dbReference>
<evidence type="ECO:0000256" key="4">
    <source>
        <dbReference type="ARBA" id="ARBA00022989"/>
    </source>
</evidence>
<dbReference type="GO" id="GO:0016192">
    <property type="term" value="P:vesicle-mediated transport"/>
    <property type="evidence" value="ECO:0007669"/>
    <property type="project" value="UniProtKB-ARBA"/>
</dbReference>
<evidence type="ECO:0000256" key="1">
    <source>
        <dbReference type="ARBA" id="ARBA00004167"/>
    </source>
</evidence>
<dbReference type="Proteomes" id="UP000663845">
    <property type="component" value="Unassembled WGS sequence"/>
</dbReference>
<keyword evidence="2" id="KW-0812">Transmembrane</keyword>
<keyword evidence="4" id="KW-1133">Transmembrane helix</keyword>
<keyword evidence="6 7" id="KW-1015">Disulfide bond</keyword>
<sequence>MNTWFIFTFIQLLIKTLVTIHGIELIHDTDILPNAQYFDCLDYTNEFTNKRAIKYCIQPKNITNYTKQINADDQIQCENGGVVYSFSSLFKDDIDPSTVLSTFHSGIEQADRYGIYYFRRKENDSSALINDDDYVCNCSSLKGVFGRYCEYELYVGHTLAETARQIKIRRIGHALYGQLQRRRMCYTSIDCEYGLLCLDWRNICDGAQNCMNGVDEENCDKVEMNECLENEFRCQNGLCIPEEYWLDGEFDCQDTSDELGRSDFEESCPQEKGMECDEHICPKFTPFSCGDGQCGLPYIGSKSLSSLIFTDDLTFMYYTLRDLAFFCEIHQPRPFWTLKDGFCVLFPEPWNNQVSGVFGRYCEYELYVGHTLAETARQIKIWGTGHTLYSQLQRRRMCYTSIDCEYGLFCLDWRDICDGAQNCINGVDEENCDKVEMNECLENEFRCQNGLCIPEEYWLDGEFDCQDTSDELTRSDFEESCPQEKGMECDEHICLEFKPFSCGDGQCALPYIGSKSLSDLIFTNDLTFMCYTLRDLAFFYEIHQPRPFWTLKDGFCVLFPEPWNNQVSETQEFAAPGTCEELFCSGRPCAKCHNCSDWHFTGDQTTWQWVCNYKSWKEADVKLWHDGRYKLFTKRDGRYKLFTRRDGRYKLFTKLDNAACLFDVDDLGDRPSLGDSLRRGFDRFRGNDLPSDLARKLRLAFDIRILSHGLGHLCLCERH</sequence>
<keyword evidence="5" id="KW-0472">Membrane</keyword>
<evidence type="ECO:0000256" key="2">
    <source>
        <dbReference type="ARBA" id="ARBA00022692"/>
    </source>
</evidence>
<reference evidence="9" key="1">
    <citation type="submission" date="2021-02" db="EMBL/GenBank/DDBJ databases">
        <authorList>
            <person name="Nowell W R."/>
        </authorList>
    </citation>
    <scope>NUCLEOTIDE SEQUENCE</scope>
</reference>
<gene>
    <name evidence="9" type="ORF">JYZ213_LOCUS16872</name>
</gene>
<keyword evidence="3" id="KW-0677">Repeat</keyword>
<feature type="signal peptide" evidence="8">
    <location>
        <begin position="1"/>
        <end position="22"/>
    </location>
</feature>
<comment type="subcellular location">
    <subcellularLocation>
        <location evidence="1">Membrane</location>
        <topology evidence="1">Single-pass membrane protein</topology>
    </subcellularLocation>
</comment>
<dbReference type="InterPro" id="IPR036055">
    <property type="entry name" value="LDL_receptor-like_sf"/>
</dbReference>
<evidence type="ECO:0000256" key="5">
    <source>
        <dbReference type="ARBA" id="ARBA00023136"/>
    </source>
</evidence>
<evidence type="ECO:0000256" key="6">
    <source>
        <dbReference type="ARBA" id="ARBA00023157"/>
    </source>
</evidence>
<feature type="disulfide bond" evidence="7">
    <location>
        <begin position="227"/>
        <end position="239"/>
    </location>
</feature>
<feature type="disulfide bond" evidence="7">
    <location>
        <begin position="185"/>
        <end position="197"/>
    </location>
</feature>
<feature type="disulfide bond" evidence="7">
    <location>
        <begin position="398"/>
        <end position="410"/>
    </location>
</feature>
<feature type="disulfide bond" evidence="7">
    <location>
        <begin position="234"/>
        <end position="252"/>
    </location>
</feature>
<evidence type="ECO:0000313" key="9">
    <source>
        <dbReference type="EMBL" id="CAF1017397.1"/>
    </source>
</evidence>
<protein>
    <submittedName>
        <fullName evidence="9">Uncharacterized protein</fullName>
    </submittedName>
</protein>
<evidence type="ECO:0000256" key="7">
    <source>
        <dbReference type="PROSITE-ProRule" id="PRU00124"/>
    </source>
</evidence>
<organism evidence="9 10">
    <name type="scientific">Adineta steineri</name>
    <dbReference type="NCBI Taxonomy" id="433720"/>
    <lineage>
        <taxon>Eukaryota</taxon>
        <taxon>Metazoa</taxon>
        <taxon>Spiralia</taxon>
        <taxon>Gnathifera</taxon>
        <taxon>Rotifera</taxon>
        <taxon>Eurotatoria</taxon>
        <taxon>Bdelloidea</taxon>
        <taxon>Adinetida</taxon>
        <taxon>Adinetidae</taxon>
        <taxon>Adineta</taxon>
    </lineage>
</organism>
<dbReference type="EMBL" id="CAJNOG010000154">
    <property type="protein sequence ID" value="CAF1017397.1"/>
    <property type="molecule type" value="Genomic_DNA"/>
</dbReference>
<dbReference type="PANTHER" id="PTHR24270:SF62">
    <property type="entry name" value="LOW-DENSITY LIPOPROTEIN RECEPTOR-RELATED PROTEIN 2"/>
    <property type="match status" value="1"/>
</dbReference>
<comment type="caution">
    <text evidence="7">Lacks conserved residue(s) required for the propagation of feature annotation.</text>
</comment>
<dbReference type="GO" id="GO:0005886">
    <property type="term" value="C:plasma membrane"/>
    <property type="evidence" value="ECO:0007669"/>
    <property type="project" value="TreeGrafter"/>
</dbReference>
<name>A0A814I5M3_9BILA</name>
<feature type="disulfide bond" evidence="7">
    <location>
        <begin position="417"/>
        <end position="432"/>
    </location>
</feature>
<dbReference type="Gene3D" id="4.10.400.10">
    <property type="entry name" value="Low-density Lipoprotein Receptor"/>
    <property type="match status" value="2"/>
</dbReference>
<dbReference type="PROSITE" id="PS50068">
    <property type="entry name" value="LDLRA_2"/>
    <property type="match status" value="4"/>
</dbReference>
<dbReference type="Pfam" id="PF00057">
    <property type="entry name" value="Ldl_recept_a"/>
    <property type="match status" value="2"/>
</dbReference>
<dbReference type="InterPro" id="IPR050685">
    <property type="entry name" value="LDLR"/>
</dbReference>
<dbReference type="InterPro" id="IPR002172">
    <property type="entry name" value="LDrepeatLR_classA_rpt"/>
</dbReference>
<dbReference type="SUPFAM" id="SSF57424">
    <property type="entry name" value="LDL receptor-like module"/>
    <property type="match status" value="2"/>
</dbReference>
<proteinExistence type="predicted"/>
<keyword evidence="8" id="KW-0732">Signal</keyword>
<accession>A0A814I5M3</accession>
<feature type="disulfide bond" evidence="7">
    <location>
        <begin position="204"/>
        <end position="219"/>
    </location>
</feature>
<dbReference type="AlphaFoldDB" id="A0A814I5M3"/>